<evidence type="ECO:0000313" key="8">
    <source>
        <dbReference type="EMBL" id="GGL08048.1"/>
    </source>
</evidence>
<feature type="transmembrane region" description="Helical" evidence="6">
    <location>
        <begin position="417"/>
        <end position="440"/>
    </location>
</feature>
<dbReference type="EMBL" id="BMMX01000029">
    <property type="protein sequence ID" value="GGL08048.1"/>
    <property type="molecule type" value="Genomic_DNA"/>
</dbReference>
<feature type="transmembrane region" description="Helical" evidence="6">
    <location>
        <begin position="72"/>
        <end position="91"/>
    </location>
</feature>
<dbReference type="InterPro" id="IPR005828">
    <property type="entry name" value="MFS_sugar_transport-like"/>
</dbReference>
<evidence type="ECO:0000256" key="1">
    <source>
        <dbReference type="ARBA" id="ARBA00004651"/>
    </source>
</evidence>
<dbReference type="GO" id="GO:0005351">
    <property type="term" value="F:carbohydrate:proton symporter activity"/>
    <property type="evidence" value="ECO:0007669"/>
    <property type="project" value="TreeGrafter"/>
</dbReference>
<feature type="transmembrane region" description="Helical" evidence="6">
    <location>
        <begin position="161"/>
        <end position="186"/>
    </location>
</feature>
<dbReference type="InterPro" id="IPR020846">
    <property type="entry name" value="MFS_dom"/>
</dbReference>
<dbReference type="PROSITE" id="PS50850">
    <property type="entry name" value="MFS"/>
    <property type="match status" value="1"/>
</dbReference>
<dbReference type="Pfam" id="PF00083">
    <property type="entry name" value="Sugar_tr"/>
    <property type="match status" value="1"/>
</dbReference>
<feature type="transmembrane region" description="Helical" evidence="6">
    <location>
        <begin position="132"/>
        <end position="149"/>
    </location>
</feature>
<proteinExistence type="inferred from homology"/>
<evidence type="ECO:0000256" key="3">
    <source>
        <dbReference type="ARBA" id="ARBA00022692"/>
    </source>
</evidence>
<keyword evidence="4 6" id="KW-1133">Transmembrane helix</keyword>
<comment type="caution">
    <text evidence="8">The sequence shown here is derived from an EMBL/GenBank/DDBJ whole genome shotgun (WGS) entry which is preliminary data.</text>
</comment>
<feature type="transmembrane region" description="Helical" evidence="6">
    <location>
        <begin position="26"/>
        <end position="44"/>
    </location>
</feature>
<evidence type="ECO:0000259" key="7">
    <source>
        <dbReference type="PROSITE" id="PS50850"/>
    </source>
</evidence>
<gene>
    <name evidence="8" type="ORF">GCM10012284_48120</name>
</gene>
<dbReference type="CDD" id="cd17316">
    <property type="entry name" value="MFS_SV2_like"/>
    <property type="match status" value="1"/>
</dbReference>
<accession>A0A8J3C326</accession>
<organism evidence="8 9">
    <name type="scientific">Mangrovihabitans endophyticus</name>
    <dbReference type="NCBI Taxonomy" id="1751298"/>
    <lineage>
        <taxon>Bacteria</taxon>
        <taxon>Bacillati</taxon>
        <taxon>Actinomycetota</taxon>
        <taxon>Actinomycetes</taxon>
        <taxon>Micromonosporales</taxon>
        <taxon>Micromonosporaceae</taxon>
        <taxon>Mangrovihabitans</taxon>
    </lineage>
</organism>
<comment type="subcellular location">
    <subcellularLocation>
        <location evidence="1">Cell membrane</location>
        <topology evidence="1">Multi-pass membrane protein</topology>
    </subcellularLocation>
</comment>
<name>A0A8J3C326_9ACTN</name>
<keyword evidence="3 6" id="KW-0812">Transmembrane</keyword>
<dbReference type="GO" id="GO:0005886">
    <property type="term" value="C:plasma membrane"/>
    <property type="evidence" value="ECO:0007669"/>
    <property type="project" value="UniProtKB-SubCell"/>
</dbReference>
<keyword evidence="5 6" id="KW-0472">Membrane</keyword>
<reference evidence="8" key="2">
    <citation type="submission" date="2020-09" db="EMBL/GenBank/DDBJ databases">
        <authorList>
            <person name="Sun Q."/>
            <person name="Zhou Y."/>
        </authorList>
    </citation>
    <scope>NUCLEOTIDE SEQUENCE</scope>
    <source>
        <strain evidence="8">CGMCC 4.7299</strain>
    </source>
</reference>
<keyword evidence="9" id="KW-1185">Reference proteome</keyword>
<feature type="transmembrane region" description="Helical" evidence="6">
    <location>
        <begin position="446"/>
        <end position="466"/>
    </location>
</feature>
<evidence type="ECO:0000313" key="9">
    <source>
        <dbReference type="Proteomes" id="UP000656042"/>
    </source>
</evidence>
<protein>
    <submittedName>
        <fullName evidence="8">MFS transporter</fullName>
    </submittedName>
</protein>
<sequence>MATVDVEPGSSGQALVARLDRLPRHAVAYAASGIVGLAMFVAFYCNFNINVSFIQTCSQIKAGCTAENANEFLSLPVVLFLVGYMVGCLLLAPLSDRLGRRPLLAVVLGFAAVGSLVTVVATAYPVFVLGRALTGVVLGGVLAVGNTYIGEIAPSSARARYTAITFVMCTVGAMVGIGLGLVFTTASASFPDGLPIALAGPDFTTGWRWIYGIAVLTATLAALAVLRLPESPRWLIEHGRLAAAERVVRSLEERALRRGPLREPDMHVDLPEHEKPTAAAYRELFADPCYRNRALLLVSMWITGYATVFAYSTGSTSVLTGLDFTPPVAGMISAVGGIGFFAQGLFSAKFSESVERRYWLPIGAALTIAGAVLIATLGDSIGWAFIGSFIVFFGFNVWVPPTFALSAESFPTRIRSAGFGLVDGFGVTGGMIGVLVIAPLVGHLSALQALLLISSFQVVAAVLAQFTPRTRNRALEDVSP</sequence>
<dbReference type="Gene3D" id="1.20.1250.20">
    <property type="entry name" value="MFS general substrate transporter like domains"/>
    <property type="match status" value="1"/>
</dbReference>
<dbReference type="InterPro" id="IPR050360">
    <property type="entry name" value="MFS_Sugar_Transporters"/>
</dbReference>
<feature type="transmembrane region" description="Helical" evidence="6">
    <location>
        <begin position="324"/>
        <end position="346"/>
    </location>
</feature>
<feature type="transmembrane region" description="Helical" evidence="6">
    <location>
        <begin position="383"/>
        <end position="405"/>
    </location>
</feature>
<dbReference type="Proteomes" id="UP000656042">
    <property type="component" value="Unassembled WGS sequence"/>
</dbReference>
<dbReference type="PANTHER" id="PTHR48022">
    <property type="entry name" value="PLASTIDIC GLUCOSE TRANSPORTER 4"/>
    <property type="match status" value="1"/>
</dbReference>
<dbReference type="RefSeq" id="WP_189081573.1">
    <property type="nucleotide sequence ID" value="NZ_BMMX01000029.1"/>
</dbReference>
<feature type="transmembrane region" description="Helical" evidence="6">
    <location>
        <begin position="294"/>
        <end position="312"/>
    </location>
</feature>
<evidence type="ECO:0000256" key="4">
    <source>
        <dbReference type="ARBA" id="ARBA00022989"/>
    </source>
</evidence>
<dbReference type="SUPFAM" id="SSF103473">
    <property type="entry name" value="MFS general substrate transporter"/>
    <property type="match status" value="1"/>
</dbReference>
<feature type="domain" description="Major facilitator superfamily (MFS) profile" evidence="7">
    <location>
        <begin position="34"/>
        <end position="472"/>
    </location>
</feature>
<dbReference type="AlphaFoldDB" id="A0A8J3C326"/>
<dbReference type="PANTHER" id="PTHR48022:SF2">
    <property type="entry name" value="PLASTIDIC GLUCOSE TRANSPORTER 4"/>
    <property type="match status" value="1"/>
</dbReference>
<evidence type="ECO:0000256" key="5">
    <source>
        <dbReference type="ARBA" id="ARBA00023136"/>
    </source>
</evidence>
<feature type="transmembrane region" description="Helical" evidence="6">
    <location>
        <begin position="206"/>
        <end position="226"/>
    </location>
</feature>
<comment type="similarity">
    <text evidence="2">Belongs to the major facilitator superfamily. Sugar transporter (TC 2.A.1.1) family.</text>
</comment>
<feature type="transmembrane region" description="Helical" evidence="6">
    <location>
        <begin position="358"/>
        <end position="377"/>
    </location>
</feature>
<reference evidence="8" key="1">
    <citation type="journal article" date="2014" name="Int. J. Syst. Evol. Microbiol.">
        <title>Complete genome sequence of Corynebacterium casei LMG S-19264T (=DSM 44701T), isolated from a smear-ripened cheese.</title>
        <authorList>
            <consortium name="US DOE Joint Genome Institute (JGI-PGF)"/>
            <person name="Walter F."/>
            <person name="Albersmeier A."/>
            <person name="Kalinowski J."/>
            <person name="Ruckert C."/>
        </authorList>
    </citation>
    <scope>NUCLEOTIDE SEQUENCE</scope>
    <source>
        <strain evidence="8">CGMCC 4.7299</strain>
    </source>
</reference>
<dbReference type="InterPro" id="IPR036259">
    <property type="entry name" value="MFS_trans_sf"/>
</dbReference>
<evidence type="ECO:0000256" key="2">
    <source>
        <dbReference type="ARBA" id="ARBA00010992"/>
    </source>
</evidence>
<feature type="transmembrane region" description="Helical" evidence="6">
    <location>
        <begin position="103"/>
        <end position="126"/>
    </location>
</feature>
<evidence type="ECO:0000256" key="6">
    <source>
        <dbReference type="SAM" id="Phobius"/>
    </source>
</evidence>